<feature type="compositionally biased region" description="Basic residues" evidence="1">
    <location>
        <begin position="442"/>
        <end position="455"/>
    </location>
</feature>
<proteinExistence type="predicted"/>
<organism evidence="2 3">
    <name type="scientific">Rhodonia placenta</name>
    <dbReference type="NCBI Taxonomy" id="104341"/>
    <lineage>
        <taxon>Eukaryota</taxon>
        <taxon>Fungi</taxon>
        <taxon>Dikarya</taxon>
        <taxon>Basidiomycota</taxon>
        <taxon>Agaricomycotina</taxon>
        <taxon>Agaricomycetes</taxon>
        <taxon>Polyporales</taxon>
        <taxon>Adustoporiaceae</taxon>
        <taxon>Rhodonia</taxon>
    </lineage>
</organism>
<feature type="region of interest" description="Disordered" evidence="1">
    <location>
        <begin position="379"/>
        <end position="467"/>
    </location>
</feature>
<reference evidence="2" key="2">
    <citation type="journal article" name="Front. Microbiol.">
        <title>Degradative Capacity of Two Strains of Rhodonia placenta: From Phenotype to Genotype.</title>
        <authorList>
            <person name="Kolle M."/>
            <person name="Horta M.A.C."/>
            <person name="Nowrousian M."/>
            <person name="Ohm R.A."/>
            <person name="Benz J.P."/>
            <person name="Pilgard A."/>
        </authorList>
    </citation>
    <scope>NUCLEOTIDE SEQUENCE</scope>
    <source>
        <strain evidence="2">FPRL280</strain>
    </source>
</reference>
<feature type="compositionally biased region" description="Low complexity" evidence="1">
    <location>
        <begin position="697"/>
        <end position="706"/>
    </location>
</feature>
<feature type="region of interest" description="Disordered" evidence="1">
    <location>
        <begin position="684"/>
        <end position="739"/>
    </location>
</feature>
<feature type="compositionally biased region" description="Low complexity" evidence="1">
    <location>
        <begin position="273"/>
        <end position="282"/>
    </location>
</feature>
<feature type="compositionally biased region" description="Pro residues" evidence="1">
    <location>
        <begin position="379"/>
        <end position="389"/>
    </location>
</feature>
<feature type="compositionally biased region" description="Basic and acidic residues" evidence="1">
    <location>
        <begin position="24"/>
        <end position="33"/>
    </location>
</feature>
<feature type="region of interest" description="Disordered" evidence="1">
    <location>
        <begin position="1"/>
        <end position="94"/>
    </location>
</feature>
<evidence type="ECO:0000313" key="3">
    <source>
        <dbReference type="Proteomes" id="UP000639403"/>
    </source>
</evidence>
<feature type="compositionally biased region" description="Polar residues" evidence="1">
    <location>
        <begin position="255"/>
        <end position="272"/>
    </location>
</feature>
<accession>A0A8H7NWP7</accession>
<feature type="region of interest" description="Disordered" evidence="1">
    <location>
        <begin position="326"/>
        <end position="367"/>
    </location>
</feature>
<feature type="region of interest" description="Disordered" evidence="1">
    <location>
        <begin position="512"/>
        <end position="617"/>
    </location>
</feature>
<feature type="compositionally biased region" description="Polar residues" evidence="1">
    <location>
        <begin position="545"/>
        <end position="558"/>
    </location>
</feature>
<evidence type="ECO:0000256" key="1">
    <source>
        <dbReference type="SAM" id="MobiDB-lite"/>
    </source>
</evidence>
<dbReference type="AlphaFoldDB" id="A0A8H7NWP7"/>
<feature type="compositionally biased region" description="Low complexity" evidence="1">
    <location>
        <begin position="66"/>
        <end position="86"/>
    </location>
</feature>
<comment type="caution">
    <text evidence="2">The sequence shown here is derived from an EMBL/GenBank/DDBJ whole genome shotgun (WGS) entry which is preliminary data.</text>
</comment>
<feature type="compositionally biased region" description="Basic residues" evidence="1">
    <location>
        <begin position="534"/>
        <end position="543"/>
    </location>
</feature>
<feature type="compositionally biased region" description="Basic residues" evidence="1">
    <location>
        <begin position="707"/>
        <end position="717"/>
    </location>
</feature>
<feature type="compositionally biased region" description="Basic and acidic residues" evidence="1">
    <location>
        <begin position="718"/>
        <end position="736"/>
    </location>
</feature>
<feature type="region of interest" description="Disordered" evidence="1">
    <location>
        <begin position="225"/>
        <end position="282"/>
    </location>
</feature>
<gene>
    <name evidence="2" type="ORF">IEO21_08187</name>
</gene>
<reference evidence="2" key="1">
    <citation type="submission" date="2020-11" db="EMBL/GenBank/DDBJ databases">
        <authorList>
            <person name="Koelle M."/>
            <person name="Horta M.A.C."/>
            <person name="Nowrousian M."/>
            <person name="Ohm R.A."/>
            <person name="Benz P."/>
            <person name="Pilgard A."/>
        </authorList>
    </citation>
    <scope>NUCLEOTIDE SEQUENCE</scope>
    <source>
        <strain evidence="2">FPRL280</strain>
    </source>
</reference>
<dbReference type="Gene3D" id="3.90.180.10">
    <property type="entry name" value="Medium-chain alcohol dehydrogenases, catalytic domain"/>
    <property type="match status" value="1"/>
</dbReference>
<dbReference type="SUPFAM" id="SSF50129">
    <property type="entry name" value="GroES-like"/>
    <property type="match status" value="1"/>
</dbReference>
<protein>
    <submittedName>
        <fullName evidence="2">Uncharacterized protein</fullName>
    </submittedName>
</protein>
<name>A0A8H7NWP7_9APHY</name>
<evidence type="ECO:0000313" key="2">
    <source>
        <dbReference type="EMBL" id="KAF9807491.1"/>
    </source>
</evidence>
<dbReference type="EMBL" id="JADOXO010000272">
    <property type="protein sequence ID" value="KAF9807491.1"/>
    <property type="molecule type" value="Genomic_DNA"/>
</dbReference>
<dbReference type="Proteomes" id="UP000639403">
    <property type="component" value="Unassembled WGS sequence"/>
</dbReference>
<feature type="region of interest" description="Disordered" evidence="1">
    <location>
        <begin position="170"/>
        <end position="189"/>
    </location>
</feature>
<feature type="compositionally biased region" description="Low complexity" evidence="1">
    <location>
        <begin position="579"/>
        <end position="609"/>
    </location>
</feature>
<sequence>MPKPTLLQTLLGRPSQSYALPPPKDYHSAKNDLIRAATTPDDVPQHTAPSPPAARALHPPRPPPTFTLAPTSPASYSPSPSHLAPPHARRPRLSRTHAAAYTAPDERVPGRDAQLLRPSRSLIRQIASPRSPSPSHTFNHSLIPPTYLSPIPHPSPPPCAPVIVVVDPPFPPPSPGTPDSADDVFYTPRSSLFPDVPDTMLLEPQALATALLPIHGRTSLKAALAPPELSRGFTPSPTPEQDPRTDGAVTPGPPSRSSSETEPHSASVSRTPSGSSLSSCASAGSTSLFDAAAPSVLSADTRVTTPAVSDAPPKSDDSEHEHEMITIVPIPQARRPRPRSIDLSSSSLAPRPVRRHSQPVPARSDEDWARDVRWLVPPPASPVRPPPSPHHAAPPHTPSPRRRSRPLHPDLLPPPGPALVIPAPHQLERHSFPDVPVVPQRPRSKARRSHRHSRGRMSALWEEDESECSTDVGASSAEVSRASTPAPVAAAEGYLSVHPGYGYEGRSATPPPGWPYTAGPGAGVGAGGSPTRRFMPHAMHRRASMSESELLQHLQVQGDTPPPSPGASPDSKLRDYARQHAQQHQRAMSTPLSSPSAPTTSPARPASTTGHGLSASLPTHALPAPAFAGSASAGYTGLTLPHASYTPKHGRPQRDGHVDLVRAGRAQSSMATVEVVRGAAASLPAGSPLTRTRTRLSRGFSLSISRGKGKGARRRSHSREPEREREREKGKERARDGATPAHLRGALPLPVVFTAHVPPPAFVPGSHVLVQVFAVGVDALDSLVVQEQAERRGGAGAGKRRGFVPGRSFVGRAVECGFEVSRDVCRKGDWVLGLLDVRKCGALAEFVLVERHRVGSASSSSGRVFGTGGKAKAKRAVGYTWISVAVDMDEGEDVRDSLGAVVGMVEEGRVRPWLGSAEDGGEERVVPFEDAPEVFRRGAEGPVGVLKDGGTCAVKIGAY</sequence>
<dbReference type="InterPro" id="IPR011032">
    <property type="entry name" value="GroES-like_sf"/>
</dbReference>